<dbReference type="SMART" id="SM00233">
    <property type="entry name" value="PH"/>
    <property type="match status" value="1"/>
</dbReference>
<dbReference type="GO" id="GO:0035023">
    <property type="term" value="P:regulation of Rho protein signal transduction"/>
    <property type="evidence" value="ECO:0007669"/>
    <property type="project" value="TreeGrafter"/>
</dbReference>
<evidence type="ECO:0000256" key="1">
    <source>
        <dbReference type="ARBA" id="ARBA00004496"/>
    </source>
</evidence>
<evidence type="ECO:0000256" key="7">
    <source>
        <dbReference type="ARBA" id="ARBA00022833"/>
    </source>
</evidence>
<proteinExistence type="predicted"/>
<dbReference type="PROSITE" id="PS50003">
    <property type="entry name" value="PH_DOMAIN"/>
    <property type="match status" value="1"/>
</dbReference>
<evidence type="ECO:0000256" key="4">
    <source>
        <dbReference type="ARBA" id="ARBA00022658"/>
    </source>
</evidence>
<keyword evidence="8" id="KW-0175">Coiled coil</keyword>
<evidence type="ECO:0000313" key="11">
    <source>
        <dbReference type="Ensembl" id="ENSOSIP00000023062.1"/>
    </source>
</evidence>
<evidence type="ECO:0000259" key="10">
    <source>
        <dbReference type="PROSITE" id="PS50010"/>
    </source>
</evidence>
<dbReference type="GO" id="GO:0032587">
    <property type="term" value="C:ruffle membrane"/>
    <property type="evidence" value="ECO:0007669"/>
    <property type="project" value="TreeGrafter"/>
</dbReference>
<dbReference type="PANTHER" id="PTHR13944:SF20">
    <property type="entry name" value="RHO GUANINE NUCLEOTIDE EXCHANGE FACTOR 2"/>
    <property type="match status" value="1"/>
</dbReference>
<dbReference type="Gene3D" id="2.30.29.30">
    <property type="entry name" value="Pleckstrin-homology domain (PH domain)/Phosphotyrosine-binding domain (PTB)"/>
    <property type="match status" value="1"/>
</dbReference>
<dbReference type="SUPFAM" id="SSF48065">
    <property type="entry name" value="DBL homology domain (DH-domain)"/>
    <property type="match status" value="1"/>
</dbReference>
<protein>
    <submittedName>
        <fullName evidence="11">Rho/rac guanine nucleotide exchange factor (GEF) 2b</fullName>
    </submittedName>
</protein>
<name>A0A8C7Y808_9TELE</name>
<dbReference type="GO" id="GO:0000902">
    <property type="term" value="P:cell morphogenesis"/>
    <property type="evidence" value="ECO:0007669"/>
    <property type="project" value="TreeGrafter"/>
</dbReference>
<dbReference type="GO" id="GO:0008270">
    <property type="term" value="F:zinc ion binding"/>
    <property type="evidence" value="ECO:0007669"/>
    <property type="project" value="UniProtKB-KW"/>
</dbReference>
<keyword evidence="12" id="KW-1185">Reference proteome</keyword>
<keyword evidence="6" id="KW-0863">Zinc-finger</keyword>
<keyword evidence="2" id="KW-0963">Cytoplasm</keyword>
<feature type="domain" description="PH" evidence="9">
    <location>
        <begin position="256"/>
        <end position="356"/>
    </location>
</feature>
<dbReference type="SMART" id="SM00325">
    <property type="entry name" value="RhoGEF"/>
    <property type="match status" value="1"/>
</dbReference>
<dbReference type="GO" id="GO:0045666">
    <property type="term" value="P:positive regulation of neuron differentiation"/>
    <property type="evidence" value="ECO:0007669"/>
    <property type="project" value="TreeGrafter"/>
</dbReference>
<evidence type="ECO:0000313" key="12">
    <source>
        <dbReference type="Proteomes" id="UP000694383"/>
    </source>
</evidence>
<keyword evidence="4" id="KW-0344">Guanine-nucleotide releasing factor</keyword>
<dbReference type="InterPro" id="IPR011993">
    <property type="entry name" value="PH-like_dom_sf"/>
</dbReference>
<dbReference type="PANTHER" id="PTHR13944">
    <property type="entry name" value="AGAP007712-PA"/>
    <property type="match status" value="1"/>
</dbReference>
<evidence type="ECO:0000256" key="8">
    <source>
        <dbReference type="ARBA" id="ARBA00023054"/>
    </source>
</evidence>
<dbReference type="GeneTree" id="ENSGT00940000158341"/>
<dbReference type="InterPro" id="IPR051632">
    <property type="entry name" value="Rho_GEF"/>
</dbReference>
<dbReference type="AlphaFoldDB" id="A0A8C7Y808"/>
<dbReference type="InterPro" id="IPR001849">
    <property type="entry name" value="PH_domain"/>
</dbReference>
<keyword evidence="7" id="KW-0862">Zinc</keyword>
<reference evidence="11" key="2">
    <citation type="submission" date="2025-09" db="UniProtKB">
        <authorList>
            <consortium name="Ensembl"/>
        </authorList>
    </citation>
    <scope>IDENTIFICATION</scope>
</reference>
<evidence type="ECO:0000256" key="2">
    <source>
        <dbReference type="ARBA" id="ARBA00022490"/>
    </source>
</evidence>
<dbReference type="Ensembl" id="ENSOSIT00000024359.1">
    <property type="protein sequence ID" value="ENSOSIP00000023062.1"/>
    <property type="gene ID" value="ENSOSIG00000012133.1"/>
</dbReference>
<sequence>MKILLYQNEQMTDRCLTNIFSQQIENLIQTEFHHVRTLRIMEGVYRRGMLDDVMLEAAVVHTIFPCLDQLLELHSSFLSELLKRRSEGLQDGSSTNFTVCRLGDLLLRQFSGQSAEDLKKLYSEFCSRHPKAVKLYKEVLSRDRRLQQFVRRVCRGPLLRRHGVQECILLVTQRITKYPVLIQRILDNTKGSKEEEQALKKALQLLKELISSVDQEVLELDRTRRLQEIQARLDPRALAEVQEGGAFRAGELLRRKLLHEGPLLWKVQGSRMKDVQVLLMSDILVFLQEKDQKFTFAALDKSPVVSLNNLIVRDIANQERGMYLISASTPPEMYELYASSKEDRKTWMSRIQQAAVRVNG</sequence>
<reference evidence="11" key="1">
    <citation type="submission" date="2025-08" db="UniProtKB">
        <authorList>
            <consortium name="Ensembl"/>
        </authorList>
    </citation>
    <scope>IDENTIFICATION</scope>
</reference>
<dbReference type="GO" id="GO:0005085">
    <property type="term" value="F:guanyl-nucleotide exchange factor activity"/>
    <property type="evidence" value="ECO:0007669"/>
    <property type="project" value="UniProtKB-KW"/>
</dbReference>
<feature type="domain" description="DH" evidence="10">
    <location>
        <begin position="19"/>
        <end position="216"/>
    </location>
</feature>
<dbReference type="SUPFAM" id="SSF50729">
    <property type="entry name" value="PH domain-like"/>
    <property type="match status" value="1"/>
</dbReference>
<evidence type="ECO:0000256" key="6">
    <source>
        <dbReference type="ARBA" id="ARBA00022771"/>
    </source>
</evidence>
<evidence type="ECO:0000259" key="9">
    <source>
        <dbReference type="PROSITE" id="PS50003"/>
    </source>
</evidence>
<keyword evidence="5" id="KW-0479">Metal-binding</keyword>
<keyword evidence="3" id="KW-0597">Phosphoprotein</keyword>
<evidence type="ECO:0000256" key="3">
    <source>
        <dbReference type="ARBA" id="ARBA00022553"/>
    </source>
</evidence>
<dbReference type="CDD" id="cd00160">
    <property type="entry name" value="RhoGEF"/>
    <property type="match status" value="1"/>
</dbReference>
<evidence type="ECO:0000256" key="5">
    <source>
        <dbReference type="ARBA" id="ARBA00022723"/>
    </source>
</evidence>
<dbReference type="InterPro" id="IPR000219">
    <property type="entry name" value="DH_dom"/>
</dbReference>
<dbReference type="GO" id="GO:0007015">
    <property type="term" value="P:actin filament organization"/>
    <property type="evidence" value="ECO:0007669"/>
    <property type="project" value="TreeGrafter"/>
</dbReference>
<dbReference type="InterPro" id="IPR041020">
    <property type="entry name" value="PH_16"/>
</dbReference>
<comment type="subcellular location">
    <subcellularLocation>
        <location evidence="1">Cytoplasm</location>
    </subcellularLocation>
</comment>
<dbReference type="PROSITE" id="PS50010">
    <property type="entry name" value="DH_2"/>
    <property type="match status" value="1"/>
</dbReference>
<dbReference type="GO" id="GO:0005856">
    <property type="term" value="C:cytoskeleton"/>
    <property type="evidence" value="ECO:0007669"/>
    <property type="project" value="TreeGrafter"/>
</dbReference>
<dbReference type="Pfam" id="PF17838">
    <property type="entry name" value="PH_16"/>
    <property type="match status" value="1"/>
</dbReference>
<dbReference type="GO" id="GO:0008017">
    <property type="term" value="F:microtubule binding"/>
    <property type="evidence" value="ECO:0007669"/>
    <property type="project" value="TreeGrafter"/>
</dbReference>
<dbReference type="FunFam" id="1.20.900.10:FF:000004">
    <property type="entry name" value="Rho guanine nucleotide exchange factor 2"/>
    <property type="match status" value="1"/>
</dbReference>
<organism evidence="11 12">
    <name type="scientific">Oryzias sinensis</name>
    <name type="common">Chinese medaka</name>
    <dbReference type="NCBI Taxonomy" id="183150"/>
    <lineage>
        <taxon>Eukaryota</taxon>
        <taxon>Metazoa</taxon>
        <taxon>Chordata</taxon>
        <taxon>Craniata</taxon>
        <taxon>Vertebrata</taxon>
        <taxon>Euteleostomi</taxon>
        <taxon>Actinopterygii</taxon>
        <taxon>Neopterygii</taxon>
        <taxon>Teleostei</taxon>
        <taxon>Neoteleostei</taxon>
        <taxon>Acanthomorphata</taxon>
        <taxon>Ovalentaria</taxon>
        <taxon>Atherinomorphae</taxon>
        <taxon>Beloniformes</taxon>
        <taxon>Adrianichthyidae</taxon>
        <taxon>Oryziinae</taxon>
        <taxon>Oryzias</taxon>
    </lineage>
</organism>
<dbReference type="Gene3D" id="1.20.900.10">
    <property type="entry name" value="Dbl homology (DH) domain"/>
    <property type="match status" value="1"/>
</dbReference>
<accession>A0A8C7Y808</accession>
<dbReference type="Proteomes" id="UP000694383">
    <property type="component" value="Unplaced"/>
</dbReference>
<dbReference type="InterPro" id="IPR035899">
    <property type="entry name" value="DBL_dom_sf"/>
</dbReference>
<dbReference type="Pfam" id="PF00621">
    <property type="entry name" value="RhoGEF"/>
    <property type="match status" value="1"/>
</dbReference>
<dbReference type="GO" id="GO:0005737">
    <property type="term" value="C:cytoplasm"/>
    <property type="evidence" value="ECO:0007669"/>
    <property type="project" value="UniProtKB-SubCell"/>
</dbReference>